<dbReference type="InterPro" id="IPR014013">
    <property type="entry name" value="Helic_SF1/SF2_ATP-bd_DinG/Rad3"/>
</dbReference>
<dbReference type="InterPro" id="IPR057498">
    <property type="entry name" value="Rtel1_ARCH"/>
</dbReference>
<dbReference type="PROSITE" id="PS00690">
    <property type="entry name" value="DEAH_ATP_HELICASE"/>
    <property type="match status" value="1"/>
</dbReference>
<keyword evidence="5" id="KW-0227">DNA damage</keyword>
<evidence type="ECO:0000256" key="6">
    <source>
        <dbReference type="ARBA" id="ARBA00022801"/>
    </source>
</evidence>
<dbReference type="Gene3D" id="3.40.50.300">
    <property type="entry name" value="P-loop containing nucleotide triphosphate hydrolases"/>
    <property type="match status" value="2"/>
</dbReference>
<evidence type="ECO:0000256" key="2">
    <source>
        <dbReference type="ARBA" id="ARBA00022485"/>
    </source>
</evidence>
<evidence type="ECO:0000313" key="18">
    <source>
        <dbReference type="EMBL" id="EFC43746.1"/>
    </source>
</evidence>
<evidence type="ECO:0000256" key="15">
    <source>
        <dbReference type="ARBA" id="ARBA00049360"/>
    </source>
</evidence>
<comment type="catalytic activity">
    <reaction evidence="15">
        <text>ATP + H2O = ADP + phosphate + H(+)</text>
        <dbReference type="Rhea" id="RHEA:13065"/>
        <dbReference type="ChEBI" id="CHEBI:15377"/>
        <dbReference type="ChEBI" id="CHEBI:15378"/>
        <dbReference type="ChEBI" id="CHEBI:30616"/>
        <dbReference type="ChEBI" id="CHEBI:43474"/>
        <dbReference type="ChEBI" id="CHEBI:456216"/>
    </reaction>
</comment>
<keyword evidence="2" id="KW-0004">4Fe-4S</keyword>
<reference evidence="18 19" key="1">
    <citation type="journal article" date="2010" name="Cell">
        <title>The genome of Naegleria gruberi illuminates early eukaryotic versatility.</title>
        <authorList>
            <person name="Fritz-Laylin L.K."/>
            <person name="Prochnik S.E."/>
            <person name="Ginger M.L."/>
            <person name="Dacks J.B."/>
            <person name="Carpenter M.L."/>
            <person name="Field M.C."/>
            <person name="Kuo A."/>
            <person name="Paredez A."/>
            <person name="Chapman J."/>
            <person name="Pham J."/>
            <person name="Shu S."/>
            <person name="Neupane R."/>
            <person name="Cipriano M."/>
            <person name="Mancuso J."/>
            <person name="Tu H."/>
            <person name="Salamov A."/>
            <person name="Lindquist E."/>
            <person name="Shapiro H."/>
            <person name="Lucas S."/>
            <person name="Grigoriev I.V."/>
            <person name="Cande W.Z."/>
            <person name="Fulton C."/>
            <person name="Rokhsar D.S."/>
            <person name="Dawson S.C."/>
        </authorList>
    </citation>
    <scope>NUCLEOTIDE SEQUENCE [LARGE SCALE GENOMIC DNA]</scope>
    <source>
        <strain evidence="18 19">NEG-M</strain>
    </source>
</reference>
<dbReference type="SMART" id="SM00491">
    <property type="entry name" value="HELICc2"/>
    <property type="match status" value="1"/>
</dbReference>
<dbReference type="AlphaFoldDB" id="D2VHW7"/>
<dbReference type="PANTHER" id="PTHR11472">
    <property type="entry name" value="DNA REPAIR DEAD HELICASE RAD3/XP-D SUBFAMILY MEMBER"/>
    <property type="match status" value="1"/>
</dbReference>
<accession>D2VHW7</accession>
<dbReference type="GO" id="GO:0090657">
    <property type="term" value="P:telomeric loop disassembly"/>
    <property type="evidence" value="ECO:0007669"/>
    <property type="project" value="TreeGrafter"/>
</dbReference>
<evidence type="ECO:0000256" key="14">
    <source>
        <dbReference type="ARBA" id="ARBA00023242"/>
    </source>
</evidence>
<dbReference type="Gene3D" id="1.10.275.40">
    <property type="match status" value="1"/>
</dbReference>
<dbReference type="GO" id="GO:0010569">
    <property type="term" value="P:regulation of double-strand break repair via homologous recombination"/>
    <property type="evidence" value="ECO:0007669"/>
    <property type="project" value="TreeGrafter"/>
</dbReference>
<dbReference type="SMART" id="SM00488">
    <property type="entry name" value="DEXDc2"/>
    <property type="match status" value="1"/>
</dbReference>
<dbReference type="InterPro" id="IPR027417">
    <property type="entry name" value="P-loop_NTPase"/>
</dbReference>
<dbReference type="RefSeq" id="XP_002676490.1">
    <property type="nucleotide sequence ID" value="XM_002676444.1"/>
</dbReference>
<keyword evidence="10" id="KW-0411">Iron-sulfur</keyword>
<dbReference type="VEuPathDB" id="AmoebaDB:NAEGRDRAFT_34204"/>
<proteinExistence type="predicted"/>
<evidence type="ECO:0000256" key="16">
    <source>
        <dbReference type="ARBA" id="ARBA00073810"/>
    </source>
</evidence>
<evidence type="ECO:0000256" key="10">
    <source>
        <dbReference type="ARBA" id="ARBA00023014"/>
    </source>
</evidence>
<evidence type="ECO:0000256" key="13">
    <source>
        <dbReference type="ARBA" id="ARBA00023235"/>
    </source>
</evidence>
<dbReference type="KEGG" id="ngr:NAEGRDRAFT_34204"/>
<keyword evidence="6" id="KW-0378">Hydrolase</keyword>
<comment type="subcellular location">
    <subcellularLocation>
        <location evidence="1">Nucleus</location>
    </subcellularLocation>
</comment>
<keyword evidence="9" id="KW-0408">Iron</keyword>
<dbReference type="Proteomes" id="UP000006671">
    <property type="component" value="Unassembled WGS sequence"/>
</dbReference>
<dbReference type="GO" id="GO:0005634">
    <property type="term" value="C:nucleus"/>
    <property type="evidence" value="ECO:0007669"/>
    <property type="project" value="UniProtKB-SubCell"/>
</dbReference>
<keyword evidence="11" id="KW-0238">DNA-binding</keyword>
<evidence type="ECO:0000256" key="12">
    <source>
        <dbReference type="ARBA" id="ARBA00023204"/>
    </source>
</evidence>
<keyword evidence="4" id="KW-0547">Nucleotide-binding</keyword>
<feature type="domain" description="Helicase ATP-binding" evidence="17">
    <location>
        <begin position="1"/>
        <end position="213"/>
    </location>
</feature>
<dbReference type="SUPFAM" id="SSF52540">
    <property type="entry name" value="P-loop containing nucleoside triphosphate hydrolases"/>
    <property type="match status" value="1"/>
</dbReference>
<dbReference type="Pfam" id="PF23109">
    <property type="entry name" value="ARCH_RTEL1"/>
    <property type="match status" value="1"/>
</dbReference>
<keyword evidence="19" id="KW-1185">Reference proteome</keyword>
<dbReference type="GO" id="GO:0016818">
    <property type="term" value="F:hydrolase activity, acting on acid anhydrides, in phosphorus-containing anhydrides"/>
    <property type="evidence" value="ECO:0007669"/>
    <property type="project" value="InterPro"/>
</dbReference>
<dbReference type="NCBIfam" id="TIGR00604">
    <property type="entry name" value="rad3"/>
    <property type="match status" value="1"/>
</dbReference>
<organism evidence="19">
    <name type="scientific">Naegleria gruberi</name>
    <name type="common">Amoeba</name>
    <dbReference type="NCBI Taxonomy" id="5762"/>
    <lineage>
        <taxon>Eukaryota</taxon>
        <taxon>Discoba</taxon>
        <taxon>Heterolobosea</taxon>
        <taxon>Tetramitia</taxon>
        <taxon>Eutetramitia</taxon>
        <taxon>Vahlkampfiidae</taxon>
        <taxon>Naegleria</taxon>
    </lineage>
</organism>
<evidence type="ECO:0000256" key="4">
    <source>
        <dbReference type="ARBA" id="ARBA00022741"/>
    </source>
</evidence>
<dbReference type="PROSITE" id="PS51193">
    <property type="entry name" value="HELICASE_ATP_BIND_2"/>
    <property type="match status" value="1"/>
</dbReference>
<dbReference type="Gene3D" id="1.10.30.20">
    <property type="entry name" value="Bacterial XPD DNA helicase, FeS cluster domain"/>
    <property type="match status" value="1"/>
</dbReference>
<sequence length="640" mass="72808">MNGQHVGPIPKIIFTSRTHSQLTHAIKELKKSAYTPEIVVMGSREQSCINPDVISLKGFQQISKCTSLVRSGGCKYYTNFTSLKKSGELFTHEKEDEIEDIEDLLEKGLKRCFCPFFYSREKQKVAEIIFMPYNYLIDPLLRKKVNVDISNSIIIFDEAHNVQKLCAEASSFDFSTINISKAIAEIEKCRAEMDKLTIDPSDIQKSTELRSDCFDVSSALLDLDIHIDEMEIPEEGSTSTGDSIYEVFSYASIHPSTWETFNEKIRSIITFLQNKKQSCSGLERVKEAVERVFNEANCEEVFKNFYKVYIYYSKKQPGKDFRKSKTLSFWCFNPGLSMQNLAKEGPLSFILTSGTLSPMESFAYELGLSFPIRLENPHVVNREQICVMAAQCGPGGTKLNSSFTNRASEPYLREVGTTLLNLSKVVPDGLLVFFPSYTLMDQCIEIWKKSNGGAKSTWDSVTQNKTIITEPKESSKLNQVIREYEDSIKNRKGNTTGACFFAVCRGRVSEGLDFINRNGRCCMIVGLPFPPLFDLKVKLKRDYLDETAKRITTENPNAKPITGSQWYTQESSRAVNQAIGRIIRHRYDYGAVVLCDERYATQNQRQQLSRWLQPHLKVAGQFSEVNNALSLFYKNAFQKF</sequence>
<keyword evidence="12" id="KW-0234">DNA repair</keyword>
<dbReference type="InterPro" id="IPR045028">
    <property type="entry name" value="DinG/Rad3-like"/>
</dbReference>
<keyword evidence="3" id="KW-0479">Metal-binding</keyword>
<dbReference type="GO" id="GO:0005524">
    <property type="term" value="F:ATP binding"/>
    <property type="evidence" value="ECO:0007669"/>
    <property type="project" value="UniProtKB-KW"/>
</dbReference>
<dbReference type="STRING" id="5762.D2VHW7"/>
<protein>
    <recommendedName>
        <fullName evidence="16">Regulator of telomere elongation helicase 1 homolog</fullName>
    </recommendedName>
</protein>
<evidence type="ECO:0000313" key="19">
    <source>
        <dbReference type="Proteomes" id="UP000006671"/>
    </source>
</evidence>
<dbReference type="GO" id="GO:0003677">
    <property type="term" value="F:DNA binding"/>
    <property type="evidence" value="ECO:0007669"/>
    <property type="project" value="UniProtKB-KW"/>
</dbReference>
<evidence type="ECO:0000256" key="7">
    <source>
        <dbReference type="ARBA" id="ARBA00022806"/>
    </source>
</evidence>
<dbReference type="GO" id="GO:0003678">
    <property type="term" value="F:DNA helicase activity"/>
    <property type="evidence" value="ECO:0007669"/>
    <property type="project" value="InterPro"/>
</dbReference>
<dbReference type="InterPro" id="IPR013020">
    <property type="entry name" value="Rad3/Chl1-like"/>
</dbReference>
<dbReference type="GO" id="GO:0070182">
    <property type="term" value="F:DNA polymerase binding"/>
    <property type="evidence" value="ECO:0007669"/>
    <property type="project" value="TreeGrafter"/>
</dbReference>
<dbReference type="OMA" id="KEHLIVM"/>
<dbReference type="GO" id="GO:0006281">
    <property type="term" value="P:DNA repair"/>
    <property type="evidence" value="ECO:0007669"/>
    <property type="project" value="UniProtKB-KW"/>
</dbReference>
<dbReference type="InterPro" id="IPR002464">
    <property type="entry name" value="DNA/RNA_helicase_DEAH_CS"/>
</dbReference>
<dbReference type="eggNOG" id="KOG1132">
    <property type="taxonomic scope" value="Eukaryota"/>
</dbReference>
<dbReference type="InterPro" id="IPR006554">
    <property type="entry name" value="Helicase-like_DEXD_c2"/>
</dbReference>
<dbReference type="PANTHER" id="PTHR11472:SF34">
    <property type="entry name" value="REGULATOR OF TELOMERE ELONGATION HELICASE 1"/>
    <property type="match status" value="1"/>
</dbReference>
<dbReference type="Pfam" id="PF06733">
    <property type="entry name" value="DEAD_2"/>
    <property type="match status" value="1"/>
</dbReference>
<dbReference type="GeneID" id="8847641"/>
<dbReference type="GO" id="GO:0045910">
    <property type="term" value="P:negative regulation of DNA recombination"/>
    <property type="evidence" value="ECO:0007669"/>
    <property type="project" value="TreeGrafter"/>
</dbReference>
<gene>
    <name evidence="18" type="ORF">NAEGRDRAFT_34204</name>
</gene>
<dbReference type="Pfam" id="PF13307">
    <property type="entry name" value="Helicase_C_2"/>
    <property type="match status" value="1"/>
</dbReference>
<evidence type="ECO:0000256" key="3">
    <source>
        <dbReference type="ARBA" id="ARBA00022723"/>
    </source>
</evidence>
<keyword evidence="7" id="KW-0347">Helicase</keyword>
<dbReference type="InParanoid" id="D2VHW7"/>
<dbReference type="InterPro" id="IPR010614">
    <property type="entry name" value="RAD3-like_helicase_DEAD"/>
</dbReference>
<evidence type="ECO:0000256" key="8">
    <source>
        <dbReference type="ARBA" id="ARBA00022840"/>
    </source>
</evidence>
<evidence type="ECO:0000259" key="17">
    <source>
        <dbReference type="PROSITE" id="PS51193"/>
    </source>
</evidence>
<evidence type="ECO:0000256" key="9">
    <source>
        <dbReference type="ARBA" id="ARBA00023004"/>
    </source>
</evidence>
<name>D2VHW7_NAEGR</name>
<keyword evidence="13" id="KW-0413">Isomerase</keyword>
<dbReference type="GO" id="GO:0051539">
    <property type="term" value="F:4 iron, 4 sulfur cluster binding"/>
    <property type="evidence" value="ECO:0007669"/>
    <property type="project" value="UniProtKB-KW"/>
</dbReference>
<keyword evidence="8" id="KW-0067">ATP-binding</keyword>
<dbReference type="OrthoDB" id="19182at2759"/>
<dbReference type="CDD" id="cd18788">
    <property type="entry name" value="SF2_C_XPD"/>
    <property type="match status" value="1"/>
</dbReference>
<dbReference type="GO" id="GO:0046872">
    <property type="term" value="F:metal ion binding"/>
    <property type="evidence" value="ECO:0007669"/>
    <property type="project" value="UniProtKB-KW"/>
</dbReference>
<keyword evidence="14" id="KW-0539">Nucleus</keyword>
<evidence type="ECO:0000256" key="5">
    <source>
        <dbReference type="ARBA" id="ARBA00022763"/>
    </source>
</evidence>
<dbReference type="GO" id="GO:1904430">
    <property type="term" value="P:negative regulation of t-circle formation"/>
    <property type="evidence" value="ECO:0007669"/>
    <property type="project" value="TreeGrafter"/>
</dbReference>
<evidence type="ECO:0000256" key="1">
    <source>
        <dbReference type="ARBA" id="ARBA00004123"/>
    </source>
</evidence>
<dbReference type="InterPro" id="IPR006555">
    <property type="entry name" value="ATP-dep_Helicase_C"/>
</dbReference>
<evidence type="ECO:0000256" key="11">
    <source>
        <dbReference type="ARBA" id="ARBA00023125"/>
    </source>
</evidence>
<feature type="non-terminal residue" evidence="18">
    <location>
        <position position="640"/>
    </location>
</feature>
<dbReference type="InterPro" id="IPR042493">
    <property type="entry name" value="XPD_DNA_FeS"/>
</dbReference>
<dbReference type="EMBL" id="GG738872">
    <property type="protein sequence ID" value="EFC43746.1"/>
    <property type="molecule type" value="Genomic_DNA"/>
</dbReference>
<dbReference type="FunFam" id="3.40.50.300:FF:000431">
    <property type="entry name" value="Regulator of telomere elongation helicase 1"/>
    <property type="match status" value="1"/>
</dbReference>